<comment type="caution">
    <text evidence="2">The sequence shown here is derived from an EMBL/GenBank/DDBJ whole genome shotgun (WGS) entry which is preliminary data.</text>
</comment>
<name>A0AAV3RBL5_LITER</name>
<sequence>MPPRKPLSPLISRSSPPTPTAQGLASAAHVPDHTHCPVLTQAPTAAHPPEHAVLVAAHDSVPATAPNTTHLPAHVPPCITPAQGLASDVQAPAHAPAKPPMLLMLPLASCMRA</sequence>
<keyword evidence="3" id="KW-1185">Reference proteome</keyword>
<feature type="region of interest" description="Disordered" evidence="1">
    <location>
        <begin position="1"/>
        <end position="29"/>
    </location>
</feature>
<dbReference type="EMBL" id="BAABME010008761">
    <property type="protein sequence ID" value="GAA0173774.1"/>
    <property type="molecule type" value="Genomic_DNA"/>
</dbReference>
<organism evidence="2 3">
    <name type="scientific">Lithospermum erythrorhizon</name>
    <name type="common">Purple gromwell</name>
    <name type="synonym">Lithospermum officinale var. erythrorhizon</name>
    <dbReference type="NCBI Taxonomy" id="34254"/>
    <lineage>
        <taxon>Eukaryota</taxon>
        <taxon>Viridiplantae</taxon>
        <taxon>Streptophyta</taxon>
        <taxon>Embryophyta</taxon>
        <taxon>Tracheophyta</taxon>
        <taxon>Spermatophyta</taxon>
        <taxon>Magnoliopsida</taxon>
        <taxon>eudicotyledons</taxon>
        <taxon>Gunneridae</taxon>
        <taxon>Pentapetalae</taxon>
        <taxon>asterids</taxon>
        <taxon>lamiids</taxon>
        <taxon>Boraginales</taxon>
        <taxon>Boraginaceae</taxon>
        <taxon>Boraginoideae</taxon>
        <taxon>Lithospermeae</taxon>
        <taxon>Lithospermum</taxon>
    </lineage>
</organism>
<accession>A0AAV3RBL5</accession>
<dbReference type="Proteomes" id="UP001454036">
    <property type="component" value="Unassembled WGS sequence"/>
</dbReference>
<reference evidence="2 3" key="1">
    <citation type="submission" date="2024-01" db="EMBL/GenBank/DDBJ databases">
        <title>The complete chloroplast genome sequence of Lithospermum erythrorhizon: insights into the phylogenetic relationship among Boraginaceae species and the maternal lineages of purple gromwells.</title>
        <authorList>
            <person name="Okada T."/>
            <person name="Watanabe K."/>
        </authorList>
    </citation>
    <scope>NUCLEOTIDE SEQUENCE [LARGE SCALE GENOMIC DNA]</scope>
</reference>
<evidence type="ECO:0000313" key="2">
    <source>
        <dbReference type="EMBL" id="GAA0173774.1"/>
    </source>
</evidence>
<protein>
    <submittedName>
        <fullName evidence="2">Uncharacterized protein</fullName>
    </submittedName>
</protein>
<evidence type="ECO:0000313" key="3">
    <source>
        <dbReference type="Proteomes" id="UP001454036"/>
    </source>
</evidence>
<proteinExistence type="predicted"/>
<gene>
    <name evidence="2" type="ORF">LIER_27322</name>
</gene>
<evidence type="ECO:0000256" key="1">
    <source>
        <dbReference type="SAM" id="MobiDB-lite"/>
    </source>
</evidence>
<dbReference type="AlphaFoldDB" id="A0AAV3RBL5"/>